<accession>A0A9W4UDX8</accession>
<dbReference type="Proteomes" id="UP001152607">
    <property type="component" value="Unassembled WGS sequence"/>
</dbReference>
<dbReference type="AlphaFoldDB" id="A0A9W4UDX8"/>
<reference evidence="1" key="1">
    <citation type="submission" date="2023-01" db="EMBL/GenBank/DDBJ databases">
        <authorList>
            <person name="Van Ghelder C."/>
            <person name="Rancurel C."/>
        </authorList>
    </citation>
    <scope>NUCLEOTIDE SEQUENCE</scope>
    <source>
        <strain evidence="1">CNCM I-4278</strain>
    </source>
</reference>
<gene>
    <name evidence="1" type="ORF">PDIGIT_LOCUS5990</name>
</gene>
<evidence type="ECO:0000313" key="1">
    <source>
        <dbReference type="EMBL" id="CAI6332957.1"/>
    </source>
</evidence>
<protein>
    <submittedName>
        <fullName evidence="1">Uncharacterized protein</fullName>
    </submittedName>
</protein>
<name>A0A9W4UDX8_9PLEO</name>
<proteinExistence type="predicted"/>
<organism evidence="1 2">
    <name type="scientific">Periconia digitata</name>
    <dbReference type="NCBI Taxonomy" id="1303443"/>
    <lineage>
        <taxon>Eukaryota</taxon>
        <taxon>Fungi</taxon>
        <taxon>Dikarya</taxon>
        <taxon>Ascomycota</taxon>
        <taxon>Pezizomycotina</taxon>
        <taxon>Dothideomycetes</taxon>
        <taxon>Pleosporomycetidae</taxon>
        <taxon>Pleosporales</taxon>
        <taxon>Massarineae</taxon>
        <taxon>Periconiaceae</taxon>
        <taxon>Periconia</taxon>
    </lineage>
</organism>
<sequence>MPSSAVLAVNNSVGCSFVGRERAQLMMILRKLIFFCQLCFLVTRRRFKGQGHQRRVARRTNQVARLVGPSLRPVTCAKSPTLG</sequence>
<keyword evidence="2" id="KW-1185">Reference proteome</keyword>
<evidence type="ECO:0000313" key="2">
    <source>
        <dbReference type="Proteomes" id="UP001152607"/>
    </source>
</evidence>
<comment type="caution">
    <text evidence="1">The sequence shown here is derived from an EMBL/GenBank/DDBJ whole genome shotgun (WGS) entry which is preliminary data.</text>
</comment>
<dbReference type="EMBL" id="CAOQHR010000004">
    <property type="protein sequence ID" value="CAI6332957.1"/>
    <property type="molecule type" value="Genomic_DNA"/>
</dbReference>